<proteinExistence type="predicted"/>
<sequence length="111" mass="12895">MMIALMTFCINQERKAAEESHKDDPSPTPFKCHRSQNQVFLGRPLFLFRLGFQVKDGCRLTNSVSYPSQMSQQDAFVNRLLLCSLLVILSGQRILRIFLRQVLMKNWSFVI</sequence>
<reference evidence="1" key="2">
    <citation type="submission" date="2020-11" db="EMBL/GenBank/DDBJ databases">
        <authorList>
            <person name="McCartney M.A."/>
            <person name="Auch B."/>
            <person name="Kono T."/>
            <person name="Mallez S."/>
            <person name="Becker A."/>
            <person name="Gohl D.M."/>
            <person name="Silverstein K.A.T."/>
            <person name="Koren S."/>
            <person name="Bechman K.B."/>
            <person name="Herman A."/>
            <person name="Abrahante J.E."/>
            <person name="Garbe J."/>
        </authorList>
    </citation>
    <scope>NUCLEOTIDE SEQUENCE</scope>
    <source>
        <strain evidence="1">Duluth1</strain>
        <tissue evidence="1">Whole animal</tissue>
    </source>
</reference>
<accession>A0A9D4CT54</accession>
<evidence type="ECO:0000313" key="2">
    <source>
        <dbReference type="Proteomes" id="UP000828390"/>
    </source>
</evidence>
<evidence type="ECO:0000313" key="1">
    <source>
        <dbReference type="EMBL" id="KAH3729848.1"/>
    </source>
</evidence>
<dbReference type="AlphaFoldDB" id="A0A9D4CT54"/>
<name>A0A9D4CT54_DREPO</name>
<reference evidence="1" key="1">
    <citation type="journal article" date="2019" name="bioRxiv">
        <title>The Genome of the Zebra Mussel, Dreissena polymorpha: A Resource for Invasive Species Research.</title>
        <authorList>
            <person name="McCartney M.A."/>
            <person name="Auch B."/>
            <person name="Kono T."/>
            <person name="Mallez S."/>
            <person name="Zhang Y."/>
            <person name="Obille A."/>
            <person name="Becker A."/>
            <person name="Abrahante J.E."/>
            <person name="Garbe J."/>
            <person name="Badalamenti J.P."/>
            <person name="Herman A."/>
            <person name="Mangelson H."/>
            <person name="Liachko I."/>
            <person name="Sullivan S."/>
            <person name="Sone E.D."/>
            <person name="Koren S."/>
            <person name="Silverstein K.A.T."/>
            <person name="Beckman K.B."/>
            <person name="Gohl D.M."/>
        </authorList>
    </citation>
    <scope>NUCLEOTIDE SEQUENCE</scope>
    <source>
        <strain evidence="1">Duluth1</strain>
        <tissue evidence="1">Whole animal</tissue>
    </source>
</reference>
<dbReference type="Proteomes" id="UP000828390">
    <property type="component" value="Unassembled WGS sequence"/>
</dbReference>
<keyword evidence="2" id="KW-1185">Reference proteome</keyword>
<protein>
    <submittedName>
        <fullName evidence="1">Uncharacterized protein</fullName>
    </submittedName>
</protein>
<dbReference type="EMBL" id="JAIWYP010000012">
    <property type="protein sequence ID" value="KAH3729848.1"/>
    <property type="molecule type" value="Genomic_DNA"/>
</dbReference>
<gene>
    <name evidence="1" type="ORF">DPMN_055826</name>
</gene>
<organism evidence="1 2">
    <name type="scientific">Dreissena polymorpha</name>
    <name type="common">Zebra mussel</name>
    <name type="synonym">Mytilus polymorpha</name>
    <dbReference type="NCBI Taxonomy" id="45954"/>
    <lineage>
        <taxon>Eukaryota</taxon>
        <taxon>Metazoa</taxon>
        <taxon>Spiralia</taxon>
        <taxon>Lophotrochozoa</taxon>
        <taxon>Mollusca</taxon>
        <taxon>Bivalvia</taxon>
        <taxon>Autobranchia</taxon>
        <taxon>Heteroconchia</taxon>
        <taxon>Euheterodonta</taxon>
        <taxon>Imparidentia</taxon>
        <taxon>Neoheterodontei</taxon>
        <taxon>Myida</taxon>
        <taxon>Dreissenoidea</taxon>
        <taxon>Dreissenidae</taxon>
        <taxon>Dreissena</taxon>
    </lineage>
</organism>
<comment type="caution">
    <text evidence="1">The sequence shown here is derived from an EMBL/GenBank/DDBJ whole genome shotgun (WGS) entry which is preliminary data.</text>
</comment>